<comment type="caution">
    <text evidence="1">The sequence shown here is derived from an EMBL/GenBank/DDBJ whole genome shotgun (WGS) entry which is preliminary data.</text>
</comment>
<name>A0A1F5Z357_9BACT</name>
<gene>
    <name evidence="1" type="ORF">A2872_01070</name>
</gene>
<dbReference type="EMBL" id="MFJG01000021">
    <property type="protein sequence ID" value="OGG06803.1"/>
    <property type="molecule type" value="Genomic_DNA"/>
</dbReference>
<dbReference type="Proteomes" id="UP000178681">
    <property type="component" value="Unassembled WGS sequence"/>
</dbReference>
<reference evidence="1 2" key="1">
    <citation type="journal article" date="2016" name="Nat. Commun.">
        <title>Thousands of microbial genomes shed light on interconnected biogeochemical processes in an aquifer system.</title>
        <authorList>
            <person name="Anantharaman K."/>
            <person name="Brown C.T."/>
            <person name="Hug L.A."/>
            <person name="Sharon I."/>
            <person name="Castelle C.J."/>
            <person name="Probst A.J."/>
            <person name="Thomas B.C."/>
            <person name="Singh A."/>
            <person name="Wilkins M.J."/>
            <person name="Karaoz U."/>
            <person name="Brodie E.L."/>
            <person name="Williams K.H."/>
            <person name="Hubbard S.S."/>
            <person name="Banfield J.F."/>
        </authorList>
    </citation>
    <scope>NUCLEOTIDE SEQUENCE [LARGE SCALE GENOMIC DNA]</scope>
</reference>
<evidence type="ECO:0000313" key="1">
    <source>
        <dbReference type="EMBL" id="OGG06803.1"/>
    </source>
</evidence>
<protein>
    <submittedName>
        <fullName evidence="1">Uncharacterized protein</fullName>
    </submittedName>
</protein>
<dbReference type="AlphaFoldDB" id="A0A1F5Z357"/>
<accession>A0A1F5Z357</accession>
<proteinExistence type="predicted"/>
<organism evidence="1 2">
    <name type="scientific">Candidatus Gottesmanbacteria bacterium RIFCSPHIGHO2_01_FULL_42_12</name>
    <dbReference type="NCBI Taxonomy" id="1798377"/>
    <lineage>
        <taxon>Bacteria</taxon>
        <taxon>Candidatus Gottesmaniibacteriota</taxon>
    </lineage>
</organism>
<sequence length="97" mass="10777">MNYQIIKDGQVIERGSACPGLTIESGATSFKITGRRDGFFDVLETVRTDRGPHIRLNVLGLHIDSPLFGHRTEFHNLGVFDEVNLGDGRQVVAVRNQ</sequence>
<evidence type="ECO:0000313" key="2">
    <source>
        <dbReference type="Proteomes" id="UP000178681"/>
    </source>
</evidence>
<dbReference type="STRING" id="1798377.A2872_01070"/>